<dbReference type="Proteomes" id="UP000243876">
    <property type="component" value="Unassembled WGS sequence"/>
</dbReference>
<dbReference type="OrthoDB" id="66144at2759"/>
<gene>
    <name evidence="1" type="primary">SPOSA6832_01033</name>
</gene>
<keyword evidence="2" id="KW-1185">Reference proteome</keyword>
<accession>A0A0D6EHV4</accession>
<sequence length="240" mass="26504">MLTGASGLYDRARPTYPEPALQKILSLLPPSAAVVELGAGTGLFSRGLLNAALAKPGSVSEWLAVEPSEGMRVGFEKKLPEVAALEGSGLQVAIVDGLFDKIPVEDGKADLVSLSSWPRSAILRSCLADRTSARRLRGLRSRYRHGYWKSIFETAFYPGTFEAPVQELYHRDLPATEQGVIDRVLSKSFITALSEEEQAKVVKEIEAVLKKGEGMKWINEDEGIFEYPYDTDLYVIRKKE</sequence>
<dbReference type="EMBL" id="CENE01000003">
    <property type="protein sequence ID" value="CEQ39491.1"/>
    <property type="molecule type" value="Genomic_DNA"/>
</dbReference>
<dbReference type="InterPro" id="IPR029063">
    <property type="entry name" value="SAM-dependent_MTases_sf"/>
</dbReference>
<dbReference type="Gene3D" id="3.40.50.150">
    <property type="entry name" value="Vaccinia Virus protein VP39"/>
    <property type="match status" value="1"/>
</dbReference>
<proteinExistence type="predicted"/>
<evidence type="ECO:0000313" key="2">
    <source>
        <dbReference type="Proteomes" id="UP000243876"/>
    </source>
</evidence>
<dbReference type="AlphaFoldDB" id="A0A0D6EHV4"/>
<name>A0A0D6EHV4_SPOSA</name>
<reference evidence="2" key="1">
    <citation type="submission" date="2015-02" db="EMBL/GenBank/DDBJ databases">
        <authorList>
            <person name="Gon?alves P."/>
        </authorList>
    </citation>
    <scope>NUCLEOTIDE SEQUENCE [LARGE SCALE GENOMIC DNA]</scope>
</reference>
<dbReference type="SUPFAM" id="SSF53335">
    <property type="entry name" value="S-adenosyl-L-methionine-dependent methyltransferases"/>
    <property type="match status" value="1"/>
</dbReference>
<protein>
    <submittedName>
        <fullName evidence="1">SPOSA6832_01033-mRNA-1:cds</fullName>
    </submittedName>
</protein>
<evidence type="ECO:0000313" key="1">
    <source>
        <dbReference type="EMBL" id="CEQ39491.1"/>
    </source>
</evidence>
<organism evidence="1 2">
    <name type="scientific">Sporidiobolus salmonicolor</name>
    <name type="common">Yeast-like fungus</name>
    <name type="synonym">Sporobolomyces salmonicolor</name>
    <dbReference type="NCBI Taxonomy" id="5005"/>
    <lineage>
        <taxon>Eukaryota</taxon>
        <taxon>Fungi</taxon>
        <taxon>Dikarya</taxon>
        <taxon>Basidiomycota</taxon>
        <taxon>Pucciniomycotina</taxon>
        <taxon>Microbotryomycetes</taxon>
        <taxon>Sporidiobolales</taxon>
        <taxon>Sporidiobolaceae</taxon>
        <taxon>Sporobolomyces</taxon>
    </lineage>
</organism>